<evidence type="ECO:0000313" key="1">
    <source>
        <dbReference type="EMBL" id="ODA33983.1"/>
    </source>
</evidence>
<dbReference type="RefSeq" id="WP_068901007.1">
    <property type="nucleotide sequence ID" value="NZ_JBHUIF010000013.1"/>
</dbReference>
<evidence type="ECO:0000313" key="2">
    <source>
        <dbReference type="Proteomes" id="UP000094936"/>
    </source>
</evidence>
<dbReference type="Proteomes" id="UP000094936">
    <property type="component" value="Unassembled WGS sequence"/>
</dbReference>
<proteinExistence type="predicted"/>
<sequence length="69" mass="7802">MFKQNAIHYFGSQQKTAEALGISQPAIANWKNIIPQKQALILERLTEGKLVYDPSLYRKVSQSPDDVNV</sequence>
<gene>
    <name evidence="1" type="ORF">A8L45_08025</name>
</gene>
<dbReference type="GO" id="GO:0003677">
    <property type="term" value="F:DNA binding"/>
    <property type="evidence" value="ECO:0007669"/>
    <property type="project" value="InterPro"/>
</dbReference>
<comment type="caution">
    <text evidence="1">The sequence shown here is derived from an EMBL/GenBank/DDBJ whole genome shotgun (WGS) entry which is preliminary data.</text>
</comment>
<dbReference type="OrthoDB" id="6693632at2"/>
<dbReference type="STRING" id="1080227.A8L45_08025"/>
<dbReference type="EMBL" id="LYBM01000011">
    <property type="protein sequence ID" value="ODA33983.1"/>
    <property type="molecule type" value="Genomic_DNA"/>
</dbReference>
<dbReference type="AlphaFoldDB" id="A0A1C3EL66"/>
<dbReference type="SUPFAM" id="SSF47413">
    <property type="entry name" value="lambda repressor-like DNA-binding domains"/>
    <property type="match status" value="1"/>
</dbReference>
<keyword evidence="2" id="KW-1185">Reference proteome</keyword>
<accession>A0A1C3EL66</accession>
<reference evidence="1 2" key="1">
    <citation type="submission" date="2016-05" db="EMBL/GenBank/DDBJ databases">
        <title>Genomic Taxonomy of the Vibrionaceae.</title>
        <authorList>
            <person name="Gomez-Gil B."/>
            <person name="Enciso-Ibarra J."/>
        </authorList>
    </citation>
    <scope>NUCLEOTIDE SEQUENCE [LARGE SCALE GENOMIC DNA]</scope>
    <source>
        <strain evidence="1 2">CAIM 1920</strain>
    </source>
</reference>
<dbReference type="Gene3D" id="1.10.260.40">
    <property type="entry name" value="lambda repressor-like DNA-binding domains"/>
    <property type="match status" value="1"/>
</dbReference>
<dbReference type="InterPro" id="IPR010982">
    <property type="entry name" value="Lambda_DNA-bd_dom_sf"/>
</dbReference>
<name>A0A1C3EL66_9GAMM</name>
<evidence type="ECO:0008006" key="3">
    <source>
        <dbReference type="Google" id="ProtNLM"/>
    </source>
</evidence>
<protein>
    <recommendedName>
        <fullName evidence="3">Cro/Cl family transcriptional regulator</fullName>
    </recommendedName>
</protein>
<dbReference type="Pfam" id="PF14549">
    <property type="entry name" value="P22_Cro"/>
    <property type="match status" value="1"/>
</dbReference>
<organism evidence="1 2">
    <name type="scientific">Veronia pacifica</name>
    <dbReference type="NCBI Taxonomy" id="1080227"/>
    <lineage>
        <taxon>Bacteria</taxon>
        <taxon>Pseudomonadati</taxon>
        <taxon>Pseudomonadota</taxon>
        <taxon>Gammaproteobacteria</taxon>
        <taxon>Vibrionales</taxon>
        <taxon>Vibrionaceae</taxon>
        <taxon>Veronia</taxon>
    </lineage>
</organism>